<feature type="compositionally biased region" description="Polar residues" evidence="1">
    <location>
        <begin position="603"/>
        <end position="614"/>
    </location>
</feature>
<sequence length="746" mass="86006">MKRFYVLLIAFSIGLTGFSQEKEHEGKFEQLGTDLPTPNSFRTGSGAPGKDYWQQQADYIIEVELDDEKQTITGSETITYHNNSPETLRYLWVQLDQNMRAKDSDTPKIRAGSISRDSIPAKFFQSGLGDTDYEGGYKIASVKDTNGKDLPHRINQTMMRVDIPRPLAPGQKYSFSIDWSYNINDRMLVGGRSGYEFFPKDGNYSYTIAQWFPRMAVYDDVNGWQNKQFLGRGEFALPFGDYKVKITVPADHIVASTGVLQNPKEVLTSEELKRFEEAKKAFDEPVIIVSQAEAEQKEASPNYRKKSTWEFHADDVRDFAFATSRKYIWDAMAVDIAGKKPLAMSFYPKEGNPLWEKESTHAVRKALITYSKYTIDYPYPVAISVHAASIGMEYPMICFNFGRPREDGTYSDNTKYRMIGVIIHEVGHNFFPMIINSDERQWTWMDEGLNTFVQYRTEQEQYENFPSRRGSAANIVPYMKGDKKFIRPIMTNSEQIVQFGNNAYAKPATALNILRETIMGPELFDYAFKEYARRWAFKHPTPADLFRTMEDASAVDLDWFWKGWFYSTDNVDMAIDNVKWFKLKNEKPGLEKNVKSTKIGGSDAQSGAENETNTDFSNGFEEIVLTDTDPRFYGEYKNRVDDAAIRQKFADKNFYEITFKNNGGLVMPIILEWEYKDGTKEIEKIPAEIWRMNEQETKKVFAKDKEVVNIVMDPHFETADTNVEDNVFPKKEVKSRFDKFKEKSGK</sequence>
<dbReference type="PANTHER" id="PTHR11533:SF174">
    <property type="entry name" value="PUROMYCIN-SENSITIVE AMINOPEPTIDASE-RELATED"/>
    <property type="match status" value="1"/>
</dbReference>
<proteinExistence type="predicted"/>
<keyword evidence="4" id="KW-1185">Reference proteome</keyword>
<keyword evidence="3" id="KW-0378">Hydrolase</keyword>
<dbReference type="Gene3D" id="1.10.390.10">
    <property type="entry name" value="Neutral Protease Domain 2"/>
    <property type="match status" value="1"/>
</dbReference>
<gene>
    <name evidence="3" type="ORF">QQ008_10545</name>
</gene>
<keyword evidence="3" id="KW-0645">Protease</keyword>
<dbReference type="InterPro" id="IPR050344">
    <property type="entry name" value="Peptidase_M1_aminopeptidases"/>
</dbReference>
<evidence type="ECO:0000256" key="1">
    <source>
        <dbReference type="SAM" id="MobiDB-lite"/>
    </source>
</evidence>
<feature type="region of interest" description="Disordered" evidence="1">
    <location>
        <begin position="594"/>
        <end position="614"/>
    </location>
</feature>
<dbReference type="InterPro" id="IPR014782">
    <property type="entry name" value="Peptidase_M1_dom"/>
</dbReference>
<dbReference type="GO" id="GO:0004177">
    <property type="term" value="F:aminopeptidase activity"/>
    <property type="evidence" value="ECO:0007669"/>
    <property type="project" value="UniProtKB-KW"/>
</dbReference>
<dbReference type="CDD" id="cd09604">
    <property type="entry name" value="M1_APN_like"/>
    <property type="match status" value="1"/>
</dbReference>
<dbReference type="EMBL" id="JAUJEA010000003">
    <property type="protein sequence ID" value="MDN5201806.1"/>
    <property type="molecule type" value="Genomic_DNA"/>
</dbReference>
<feature type="region of interest" description="Disordered" evidence="1">
    <location>
        <begin position="29"/>
        <end position="50"/>
    </location>
</feature>
<name>A0ABT8KM67_9BACT</name>
<protein>
    <submittedName>
        <fullName evidence="3">M1 family metallopeptidase</fullName>
        <ecNumber evidence="3">3.4.11.-</ecNumber>
    </submittedName>
</protein>
<dbReference type="Proteomes" id="UP001172082">
    <property type="component" value="Unassembled WGS sequence"/>
</dbReference>
<dbReference type="Pfam" id="PF01433">
    <property type="entry name" value="Peptidase_M1"/>
    <property type="match status" value="1"/>
</dbReference>
<dbReference type="RefSeq" id="WP_346751834.1">
    <property type="nucleotide sequence ID" value="NZ_JAUJEA010000003.1"/>
</dbReference>
<dbReference type="EC" id="3.4.11.-" evidence="3"/>
<feature type="domain" description="Peptidase M1 membrane alanine aminopeptidase" evidence="2">
    <location>
        <begin position="370"/>
        <end position="564"/>
    </location>
</feature>
<evidence type="ECO:0000313" key="3">
    <source>
        <dbReference type="EMBL" id="MDN5201806.1"/>
    </source>
</evidence>
<comment type="caution">
    <text evidence="3">The sequence shown here is derived from an EMBL/GenBank/DDBJ whole genome shotgun (WGS) entry which is preliminary data.</text>
</comment>
<dbReference type="SUPFAM" id="SSF55486">
    <property type="entry name" value="Metalloproteases ('zincins'), catalytic domain"/>
    <property type="match status" value="1"/>
</dbReference>
<keyword evidence="3" id="KW-0031">Aminopeptidase</keyword>
<evidence type="ECO:0000313" key="4">
    <source>
        <dbReference type="Proteomes" id="UP001172082"/>
    </source>
</evidence>
<reference evidence="3" key="1">
    <citation type="submission" date="2023-06" db="EMBL/GenBank/DDBJ databases">
        <title>Genomic of Parafulvivirga corallium.</title>
        <authorList>
            <person name="Wang G."/>
        </authorList>
    </citation>
    <scope>NUCLEOTIDE SEQUENCE</scope>
    <source>
        <strain evidence="3">BMA10</strain>
    </source>
</reference>
<dbReference type="PANTHER" id="PTHR11533">
    <property type="entry name" value="PROTEASE M1 ZINC METALLOPROTEASE"/>
    <property type="match status" value="1"/>
</dbReference>
<evidence type="ECO:0000259" key="2">
    <source>
        <dbReference type="Pfam" id="PF01433"/>
    </source>
</evidence>
<accession>A0ABT8KM67</accession>
<organism evidence="3 4">
    <name type="scientific">Splendidivirga corallicola</name>
    <dbReference type="NCBI Taxonomy" id="3051826"/>
    <lineage>
        <taxon>Bacteria</taxon>
        <taxon>Pseudomonadati</taxon>
        <taxon>Bacteroidota</taxon>
        <taxon>Cytophagia</taxon>
        <taxon>Cytophagales</taxon>
        <taxon>Splendidivirgaceae</taxon>
        <taxon>Splendidivirga</taxon>
    </lineage>
</organism>
<dbReference type="InterPro" id="IPR027268">
    <property type="entry name" value="Peptidase_M4/M1_CTD_sf"/>
</dbReference>